<reference evidence="3 4" key="1">
    <citation type="submission" date="2018-05" db="EMBL/GenBank/DDBJ databases">
        <title>Genomic Encyclopedia of Type Strains, Phase IV (KMG-IV): sequencing the most valuable type-strain genomes for metagenomic binning, comparative biology and taxonomic classification.</title>
        <authorList>
            <person name="Goeker M."/>
        </authorList>
    </citation>
    <scope>NUCLEOTIDE SEQUENCE [LARGE SCALE GENOMIC DNA]</scope>
    <source>
        <strain evidence="3 4">DSM 16097</strain>
    </source>
</reference>
<dbReference type="AlphaFoldDB" id="A0A316GNH6"/>
<evidence type="ECO:0000313" key="3">
    <source>
        <dbReference type="EMBL" id="PWK61510.1"/>
    </source>
</evidence>
<proteinExistence type="predicted"/>
<name>A0A316GNH6_9RHOB</name>
<feature type="chain" id="PRO_5016419463" evidence="1">
    <location>
        <begin position="22"/>
        <end position="287"/>
    </location>
</feature>
<keyword evidence="4" id="KW-1185">Reference proteome</keyword>
<gene>
    <name evidence="3" type="ORF">C7455_102199</name>
</gene>
<dbReference type="InterPro" id="IPR025507">
    <property type="entry name" value="DUF4394"/>
</dbReference>
<protein>
    <submittedName>
        <fullName evidence="3">Uncharacterized protein DUF4394</fullName>
    </submittedName>
</protein>
<feature type="signal peptide" evidence="1">
    <location>
        <begin position="1"/>
        <end position="21"/>
    </location>
</feature>
<evidence type="ECO:0000313" key="4">
    <source>
        <dbReference type="Proteomes" id="UP000245708"/>
    </source>
</evidence>
<sequence length="287" mass="29069">MTLRFLTVAGVLALASGPTLADDHSGPALTGYALGNGGTTLLVMPDLETPGEIMAHPLAMPIDAIAFRPVTGDLLGYTNGAVYTIDPTSGALTDLGAVVMDGATVAEGAMVGFDFNNAIDAVRVVSSAGDNLVYFPQGFGDNDDRAGSLRRFTDLAYVAGDTNEGAAPMIFANAYTNAIVGMTASGTLQYALDAATDALVTLANNDGTLMTVAPVTVDGMAADLSVMGGFDIVSPEEGTDMAYAILQMEGSDSAGLYSIELATGAATLRADLGMGGFTGFAVSMSGM</sequence>
<evidence type="ECO:0000259" key="2">
    <source>
        <dbReference type="Pfam" id="PF14339"/>
    </source>
</evidence>
<accession>A0A316GNH6</accession>
<feature type="domain" description="DUF4394" evidence="2">
    <location>
        <begin position="62"/>
        <end position="279"/>
    </location>
</feature>
<evidence type="ECO:0000256" key="1">
    <source>
        <dbReference type="SAM" id="SignalP"/>
    </source>
</evidence>
<keyword evidence="1" id="KW-0732">Signal</keyword>
<dbReference type="Pfam" id="PF14339">
    <property type="entry name" value="DUF4394"/>
    <property type="match status" value="1"/>
</dbReference>
<dbReference type="Proteomes" id="UP000245708">
    <property type="component" value="Unassembled WGS sequence"/>
</dbReference>
<dbReference type="EMBL" id="QGGW01000002">
    <property type="protein sequence ID" value="PWK61510.1"/>
    <property type="molecule type" value="Genomic_DNA"/>
</dbReference>
<comment type="caution">
    <text evidence="3">The sequence shown here is derived from an EMBL/GenBank/DDBJ whole genome shotgun (WGS) entry which is preliminary data.</text>
</comment>
<dbReference type="RefSeq" id="WP_109666490.1">
    <property type="nucleotide sequence ID" value="NZ_QGGW01000002.1"/>
</dbReference>
<dbReference type="OrthoDB" id="531718at2"/>
<organism evidence="3 4">
    <name type="scientific">Roseicyclus mahoneyensis</name>
    <dbReference type="NCBI Taxonomy" id="164332"/>
    <lineage>
        <taxon>Bacteria</taxon>
        <taxon>Pseudomonadati</taxon>
        <taxon>Pseudomonadota</taxon>
        <taxon>Alphaproteobacteria</taxon>
        <taxon>Rhodobacterales</taxon>
        <taxon>Roseobacteraceae</taxon>
        <taxon>Roseicyclus</taxon>
    </lineage>
</organism>